<feature type="binding site" evidence="15">
    <location>
        <position position="170"/>
    </location>
    <ligand>
        <name>Mg(2+)</name>
        <dbReference type="ChEBI" id="CHEBI:18420"/>
    </ligand>
</feature>
<keyword evidence="6 19" id="KW-0808">Transferase</keyword>
<proteinExistence type="inferred from homology"/>
<evidence type="ECO:0000256" key="13">
    <source>
        <dbReference type="PIRSR" id="PIRSR605478-2"/>
    </source>
</evidence>
<dbReference type="EC" id="2.2.1.1" evidence="5 11"/>
<feature type="binding site" evidence="15">
    <location>
        <position position="202"/>
    </location>
    <ligand>
        <name>Mg(2+)</name>
        <dbReference type="ChEBI" id="CHEBI:18420"/>
    </ligand>
</feature>
<evidence type="ECO:0000259" key="18">
    <source>
        <dbReference type="SMART" id="SM00861"/>
    </source>
</evidence>
<dbReference type="SUPFAM" id="SSF52922">
    <property type="entry name" value="TK C-terminal domain-like"/>
    <property type="match status" value="1"/>
</dbReference>
<comment type="subunit">
    <text evidence="4">Homodimer.</text>
</comment>
<evidence type="ECO:0000256" key="14">
    <source>
        <dbReference type="PIRSR" id="PIRSR605478-3"/>
    </source>
</evidence>
<dbReference type="InterPro" id="IPR005475">
    <property type="entry name" value="Transketolase-like_Pyr-bd"/>
</dbReference>
<evidence type="ECO:0000256" key="4">
    <source>
        <dbReference type="ARBA" id="ARBA00011738"/>
    </source>
</evidence>
<evidence type="ECO:0000256" key="8">
    <source>
        <dbReference type="ARBA" id="ARBA00022842"/>
    </source>
</evidence>
<feature type="binding site" evidence="14">
    <location>
        <position position="467"/>
    </location>
    <ligand>
        <name>thiamine diphosphate</name>
        <dbReference type="ChEBI" id="CHEBI:58937"/>
    </ligand>
</feature>
<dbReference type="SUPFAM" id="SSF52518">
    <property type="entry name" value="Thiamin diphosphate-binding fold (THDP-binding)"/>
    <property type="match status" value="2"/>
</dbReference>
<dbReference type="Proteomes" id="UP000004221">
    <property type="component" value="Unassembled WGS sequence"/>
</dbReference>
<feature type="binding site" evidence="13">
    <location>
        <position position="491"/>
    </location>
    <ligand>
        <name>substrate</name>
    </ligand>
</feature>
<feature type="domain" description="Transketolase-like pyrimidine-binding" evidence="18">
    <location>
        <begin position="367"/>
        <end position="555"/>
    </location>
</feature>
<dbReference type="SMART" id="SM00861">
    <property type="entry name" value="Transket_pyr"/>
    <property type="match status" value="1"/>
</dbReference>
<dbReference type="Pfam" id="PF00456">
    <property type="entry name" value="Transketolase_N"/>
    <property type="match status" value="1"/>
</dbReference>
<feature type="binding site" evidence="13">
    <location>
        <position position="41"/>
    </location>
    <ligand>
        <name>substrate</name>
    </ligand>
</feature>
<dbReference type="NCBIfam" id="TIGR00232">
    <property type="entry name" value="tktlase_bact"/>
    <property type="match status" value="1"/>
</dbReference>
<feature type="binding site" evidence="13">
    <location>
        <position position="550"/>
    </location>
    <ligand>
        <name>substrate</name>
    </ligand>
</feature>
<feature type="binding site" evidence="13">
    <location>
        <position position="397"/>
    </location>
    <ligand>
        <name>substrate</name>
    </ligand>
</feature>
<gene>
    <name evidence="19" type="primary">tkt</name>
    <name evidence="19" type="ORF">NITHO_3410010</name>
</gene>
<dbReference type="FunFam" id="3.40.50.920:FF:000003">
    <property type="entry name" value="Transketolase"/>
    <property type="match status" value="1"/>
</dbReference>
<evidence type="ECO:0000256" key="15">
    <source>
        <dbReference type="PIRSR" id="PIRSR605478-4"/>
    </source>
</evidence>
<evidence type="ECO:0000256" key="17">
    <source>
        <dbReference type="SAM" id="MobiDB-lite"/>
    </source>
</evidence>
<comment type="cofactor">
    <cofactor evidence="1">
        <name>Ca(2+)</name>
        <dbReference type="ChEBI" id="CHEBI:29108"/>
    </cofactor>
</comment>
<dbReference type="GO" id="GO:0046872">
    <property type="term" value="F:metal ion binding"/>
    <property type="evidence" value="ECO:0007669"/>
    <property type="project" value="UniProtKB-KW"/>
</dbReference>
<evidence type="ECO:0000313" key="20">
    <source>
        <dbReference type="Proteomes" id="UP000004221"/>
    </source>
</evidence>
<comment type="catalytic activity">
    <reaction evidence="10">
        <text>D-sedoheptulose 7-phosphate + D-glyceraldehyde 3-phosphate = aldehydo-D-ribose 5-phosphate + D-xylulose 5-phosphate</text>
        <dbReference type="Rhea" id="RHEA:10508"/>
        <dbReference type="ChEBI" id="CHEBI:57483"/>
        <dbReference type="ChEBI" id="CHEBI:57737"/>
        <dbReference type="ChEBI" id="CHEBI:58273"/>
        <dbReference type="ChEBI" id="CHEBI:59776"/>
        <dbReference type="EC" id="2.2.1.1"/>
    </reaction>
</comment>
<dbReference type="InterPro" id="IPR055152">
    <property type="entry name" value="Transketolase-like_C_2"/>
</dbReference>
<dbReference type="GO" id="GO:0005829">
    <property type="term" value="C:cytosol"/>
    <property type="evidence" value="ECO:0007669"/>
    <property type="project" value="TreeGrafter"/>
</dbReference>
<dbReference type="CDD" id="cd07033">
    <property type="entry name" value="TPP_PYR_DXS_TK_like"/>
    <property type="match status" value="1"/>
</dbReference>
<feature type="binding site" evidence="13">
    <location>
        <position position="499"/>
    </location>
    <ligand>
        <name>substrate</name>
    </ligand>
</feature>
<keyword evidence="8 15" id="KW-0460">Magnesium</keyword>
<keyword evidence="7 15" id="KW-0479">Metal-binding</keyword>
<evidence type="ECO:0000256" key="12">
    <source>
        <dbReference type="PIRSR" id="PIRSR605478-1"/>
    </source>
</evidence>
<dbReference type="RefSeq" id="WP_008478618.1">
    <property type="nucleotide sequence ID" value="NZ_CAGS01000270.1"/>
</dbReference>
<sequence length="704" mass="75925">MSTAETTGGLKTEQDTALDQLCVNTIRVVSIEAVQRANSGHPGLPLGAAPMAYTLWDRYLKHNPADPAWPDRDRFILSAGHGSMLLYSLLYLTGYDLSLDDLKQFRQWGSRTPGHPEYGHTAGVETTTGPLGQGFATGVGMAMTERFLAARFNRPGHTIVDHYTYAIVSDGDLMEGVASEAASLAGHLQLGKLIYLYDANQICLAGTTNLSFTEDVGRRFDAYGWHTEHVEDGNDLDAIDAAIERARAESNRPSLILVHTTIGYGSPNKQGTSDSHGSPLGAGEVELTKQNLGWEGDAFEIPDASLDHFRQALERGAVAQDDWRSRFDAYRAEYPDLAAAWEQAVNGELPDGWEDLIPSFAPEKGAVATRKASGQVLNALATGVSNLFGGSADLNPSTNTVLKGHGDFQPPESRPADDDLQGTSGGPWGWEGQNIHFGVREHAMGSILNGASVHGGVRPYGATFMVFSDYMRPAIRLAALMKQPVIYVFTHDSIALGEDGPTHQPVEHLAALRAIPNLLVIRPGDANETAEAWRVALRSKDAPVMLALTRQDIPVLDRAGQNLAPASDLAKGAYVLAEARGGEPRLILIGTGSELSLCLQAREQLEAAGVPTRVVSMPCWELFDRQPVEYRQAVLPDQVTARLAVEAGSTQGWCRYTGTHGDVIGVDTFGASAPAKEVLKHYGFTVEHVVARARELLGNHEAND</sequence>
<protein>
    <recommendedName>
        <fullName evidence="5 11">Transketolase</fullName>
        <ecNumber evidence="5 11">2.2.1.1</ecNumber>
    </recommendedName>
</protein>
<accession>I4EID5</accession>
<dbReference type="PANTHER" id="PTHR43522">
    <property type="entry name" value="TRANSKETOLASE"/>
    <property type="match status" value="1"/>
</dbReference>
<dbReference type="FunFam" id="3.40.50.970:FF:000004">
    <property type="entry name" value="Transketolase"/>
    <property type="match status" value="1"/>
</dbReference>
<feature type="active site" description="Proton donor" evidence="12">
    <location>
        <position position="441"/>
    </location>
</feature>
<reference evidence="19 20" key="1">
    <citation type="journal article" date="2012" name="ISME J.">
        <title>Nitrification expanded: discovery, physiology and genomics of a nitrite-oxidizing bacterium from the phylum Chloroflexi.</title>
        <authorList>
            <person name="Sorokin D.Y."/>
            <person name="Lucker S."/>
            <person name="Vejmelkova D."/>
            <person name="Kostrikina N.A."/>
            <person name="Kleerebezem R."/>
            <person name="Rijpstra W.I."/>
            <person name="Damste J.S."/>
            <person name="Le Paslier D."/>
            <person name="Muyzer G."/>
            <person name="Wagner M."/>
            <person name="van Loosdrecht M.C."/>
            <person name="Daims H."/>
        </authorList>
    </citation>
    <scope>NUCLEOTIDE SEQUENCE [LARGE SCALE GENOMIC DNA]</scope>
    <source>
        <strain evidence="20">none</strain>
    </source>
</reference>
<feature type="binding site" evidence="14">
    <location>
        <position position="200"/>
    </location>
    <ligand>
        <name>thiamine diphosphate</name>
        <dbReference type="ChEBI" id="CHEBI:58937"/>
    </ligand>
</feature>
<dbReference type="InterPro" id="IPR005478">
    <property type="entry name" value="Transketolase_bac-like"/>
</dbReference>
<evidence type="ECO:0000313" key="19">
    <source>
        <dbReference type="EMBL" id="CCF84447.1"/>
    </source>
</evidence>
<dbReference type="AlphaFoldDB" id="I4EID5"/>
<comment type="similarity">
    <text evidence="3">Belongs to the transketolase family.</text>
</comment>
<evidence type="ECO:0000256" key="3">
    <source>
        <dbReference type="ARBA" id="ARBA00007131"/>
    </source>
</evidence>
<dbReference type="InterPro" id="IPR029061">
    <property type="entry name" value="THDP-binding"/>
</dbReference>
<feature type="binding site" evidence="13">
    <location>
        <position position="370"/>
    </location>
    <ligand>
        <name>substrate</name>
    </ligand>
</feature>
<dbReference type="Gene3D" id="3.40.50.970">
    <property type="match status" value="2"/>
</dbReference>
<feature type="binding site" evidence="14">
    <location>
        <position position="81"/>
    </location>
    <ligand>
        <name>thiamine diphosphate</name>
        <dbReference type="ChEBI" id="CHEBI:58937"/>
    </ligand>
</feature>
<evidence type="ECO:0000256" key="2">
    <source>
        <dbReference type="ARBA" id="ARBA00001941"/>
    </source>
</evidence>
<dbReference type="PROSITE" id="PS00801">
    <property type="entry name" value="TRANSKETOLASE_1"/>
    <property type="match status" value="1"/>
</dbReference>
<feature type="binding site" evidence="13">
    <location>
        <position position="503"/>
    </location>
    <ligand>
        <name>substrate</name>
    </ligand>
</feature>
<dbReference type="CDD" id="cd02012">
    <property type="entry name" value="TPP_TK"/>
    <property type="match status" value="1"/>
</dbReference>
<feature type="region of interest" description="Disordered" evidence="17">
    <location>
        <begin position="399"/>
        <end position="427"/>
    </location>
</feature>
<evidence type="ECO:0000256" key="9">
    <source>
        <dbReference type="ARBA" id="ARBA00023052"/>
    </source>
</evidence>
<dbReference type="OrthoDB" id="8732661at2"/>
<comment type="cofactor">
    <cofactor evidence="2">
        <name>Co(2+)</name>
        <dbReference type="ChEBI" id="CHEBI:48828"/>
    </cofactor>
</comment>
<dbReference type="Pfam" id="PF02779">
    <property type="entry name" value="Transket_pyr"/>
    <property type="match status" value="1"/>
</dbReference>
<feature type="binding site" evidence="13">
    <location>
        <position position="276"/>
    </location>
    <ligand>
        <name>substrate</name>
    </ligand>
</feature>
<feature type="binding site" evidence="14">
    <location>
        <position position="276"/>
    </location>
    <ligand>
        <name>thiamine diphosphate</name>
        <dbReference type="ChEBI" id="CHEBI:58937"/>
    </ligand>
</feature>
<comment type="cofactor">
    <cofactor evidence="14">
        <name>thiamine diphosphate</name>
        <dbReference type="ChEBI" id="CHEBI:58937"/>
    </cofactor>
    <text evidence="14">Binds 1 thiamine pyrophosphate per subunit. During the reaction, the substrate forms a covalent intermediate with the cofactor.</text>
</comment>
<dbReference type="InterPro" id="IPR005474">
    <property type="entry name" value="Transketolase_N"/>
</dbReference>
<dbReference type="EMBL" id="CAGS01000270">
    <property type="protein sequence ID" value="CCF84447.1"/>
    <property type="molecule type" value="Genomic_DNA"/>
</dbReference>
<dbReference type="PANTHER" id="PTHR43522:SF2">
    <property type="entry name" value="TRANSKETOLASE 1-RELATED"/>
    <property type="match status" value="1"/>
</dbReference>
<evidence type="ECO:0000256" key="7">
    <source>
        <dbReference type="ARBA" id="ARBA00022723"/>
    </source>
</evidence>
<organism evidence="19 20">
    <name type="scientific">Nitrolancea hollandica Lb</name>
    <dbReference type="NCBI Taxonomy" id="1129897"/>
    <lineage>
        <taxon>Bacteria</taxon>
        <taxon>Pseudomonadati</taxon>
        <taxon>Thermomicrobiota</taxon>
        <taxon>Thermomicrobia</taxon>
        <taxon>Sphaerobacterales</taxon>
        <taxon>Sphaerobacterineae</taxon>
        <taxon>Sphaerobacteraceae</taxon>
        <taxon>Nitrolancea</taxon>
    </lineage>
</organism>
<dbReference type="Pfam" id="PF22613">
    <property type="entry name" value="Transketolase_C_1"/>
    <property type="match status" value="1"/>
</dbReference>
<name>I4EID5_9BACT</name>
<dbReference type="InterPro" id="IPR049557">
    <property type="entry name" value="Transketolase_CS"/>
</dbReference>
<dbReference type="PROSITE" id="PS00802">
    <property type="entry name" value="TRANSKETOLASE_2"/>
    <property type="match status" value="1"/>
</dbReference>
<keyword evidence="9 14" id="KW-0786">Thiamine pyrophosphate</keyword>
<dbReference type="Gene3D" id="3.40.50.920">
    <property type="match status" value="1"/>
</dbReference>
<evidence type="ECO:0000256" key="16">
    <source>
        <dbReference type="PIRSR" id="PIRSR605478-5"/>
    </source>
</evidence>
<dbReference type="InterPro" id="IPR033247">
    <property type="entry name" value="Transketolase_fam"/>
</dbReference>
<feature type="binding site" evidence="15">
    <location>
        <position position="200"/>
    </location>
    <ligand>
        <name>Mg(2+)</name>
        <dbReference type="ChEBI" id="CHEBI:18420"/>
    </ligand>
</feature>
<evidence type="ECO:0000256" key="10">
    <source>
        <dbReference type="ARBA" id="ARBA00049473"/>
    </source>
</evidence>
<keyword evidence="20" id="KW-1185">Reference proteome</keyword>
<comment type="caution">
    <text evidence="19">The sequence shown here is derived from an EMBL/GenBank/DDBJ whole genome shotgun (WGS) entry which is preliminary data.</text>
</comment>
<evidence type="ECO:0000256" key="5">
    <source>
        <dbReference type="ARBA" id="ARBA00013152"/>
    </source>
</evidence>
<dbReference type="InterPro" id="IPR009014">
    <property type="entry name" value="Transketo_C/PFOR_II"/>
</dbReference>
<dbReference type="GO" id="GO:0009052">
    <property type="term" value="P:pentose-phosphate shunt, non-oxidative branch"/>
    <property type="evidence" value="ECO:0007669"/>
    <property type="project" value="UniProtKB-ARBA"/>
</dbReference>
<feature type="binding site" evidence="14">
    <location>
        <begin position="129"/>
        <end position="131"/>
    </location>
    <ligand>
        <name>thiamine diphosphate</name>
        <dbReference type="ChEBI" id="CHEBI:58937"/>
    </ligand>
</feature>
<evidence type="ECO:0000256" key="6">
    <source>
        <dbReference type="ARBA" id="ARBA00022679"/>
    </source>
</evidence>
<evidence type="ECO:0000256" key="1">
    <source>
        <dbReference type="ARBA" id="ARBA00001913"/>
    </source>
</evidence>
<dbReference type="GO" id="GO:0004802">
    <property type="term" value="F:transketolase activity"/>
    <property type="evidence" value="ECO:0007669"/>
    <property type="project" value="UniProtKB-UniRule"/>
</dbReference>
<feature type="site" description="Important for catalytic activity" evidence="16">
    <location>
        <position position="276"/>
    </location>
</feature>
<comment type="cofactor">
    <cofactor evidence="15">
        <name>Mg(2+)</name>
        <dbReference type="ChEBI" id="CHEBI:18420"/>
    </cofactor>
    <text evidence="15">Binds 1 Mg(2+) ion per subunit. Can also utilize other divalent metal cations, such as Ca(2+), Mn(2+) and Co(2+).</text>
</comment>
<evidence type="ECO:0000256" key="11">
    <source>
        <dbReference type="NCBIfam" id="TIGR00232"/>
    </source>
</evidence>
<dbReference type="InterPro" id="IPR020826">
    <property type="entry name" value="Transketolase_BS"/>
</dbReference>
<feature type="site" description="Important for catalytic activity" evidence="16">
    <location>
        <position position="41"/>
    </location>
</feature>
<feature type="binding site" evidence="14">
    <location>
        <position position="171"/>
    </location>
    <ligand>
        <name>thiamine diphosphate</name>
        <dbReference type="ChEBI" id="CHEBI:58937"/>
    </ligand>
</feature>
<dbReference type="FunFam" id="3.40.50.970:FF:000003">
    <property type="entry name" value="Transketolase"/>
    <property type="match status" value="1"/>
</dbReference>